<dbReference type="AlphaFoldDB" id="A0A7C1SD41"/>
<keyword evidence="3" id="KW-1003">Cell membrane</keyword>
<evidence type="ECO:0000256" key="1">
    <source>
        <dbReference type="ARBA" id="ARBA00004162"/>
    </source>
</evidence>
<evidence type="ECO:0000256" key="3">
    <source>
        <dbReference type="ARBA" id="ARBA00022475"/>
    </source>
</evidence>
<dbReference type="GO" id="GO:0015031">
    <property type="term" value="P:protein transport"/>
    <property type="evidence" value="ECO:0007669"/>
    <property type="project" value="UniProtKB-KW"/>
</dbReference>
<feature type="transmembrane region" description="Helical" evidence="8">
    <location>
        <begin position="12"/>
        <end position="31"/>
    </location>
</feature>
<keyword evidence="4 7" id="KW-0812">Transmembrane</keyword>
<keyword evidence="5 8" id="KW-1133">Transmembrane helix</keyword>
<keyword evidence="7" id="KW-0653">Protein transport</keyword>
<dbReference type="EMBL" id="DSLG01000005">
    <property type="protein sequence ID" value="HEA87346.1"/>
    <property type="molecule type" value="Genomic_DNA"/>
</dbReference>
<comment type="caution">
    <text evidence="9">The sequence shown here is derived from an EMBL/GenBank/DDBJ whole genome shotgun (WGS) entry which is preliminary data.</text>
</comment>
<proteinExistence type="inferred from homology"/>
<evidence type="ECO:0000256" key="5">
    <source>
        <dbReference type="ARBA" id="ARBA00022989"/>
    </source>
</evidence>
<evidence type="ECO:0000256" key="2">
    <source>
        <dbReference type="ARBA" id="ARBA00005811"/>
    </source>
</evidence>
<gene>
    <name evidence="9" type="ORF">ENP94_04955</name>
    <name evidence="10" type="ORF">ENS16_06390</name>
</gene>
<dbReference type="EMBL" id="DSTU01000008">
    <property type="protein sequence ID" value="HFJ54301.1"/>
    <property type="molecule type" value="Genomic_DNA"/>
</dbReference>
<name>A0A7C1SD41_UNCW3</name>
<dbReference type="GO" id="GO:0022857">
    <property type="term" value="F:transmembrane transporter activity"/>
    <property type="evidence" value="ECO:0007669"/>
    <property type="project" value="InterPro"/>
</dbReference>
<dbReference type="InterPro" id="IPR003400">
    <property type="entry name" value="ExbD"/>
</dbReference>
<dbReference type="Gene3D" id="3.30.420.270">
    <property type="match status" value="1"/>
</dbReference>
<keyword evidence="7" id="KW-0813">Transport</keyword>
<organism evidence="9">
    <name type="scientific">candidate division WOR-3 bacterium</name>
    <dbReference type="NCBI Taxonomy" id="2052148"/>
    <lineage>
        <taxon>Bacteria</taxon>
        <taxon>Bacteria division WOR-3</taxon>
    </lineage>
</organism>
<comment type="subcellular location">
    <subcellularLocation>
        <location evidence="1">Cell membrane</location>
        <topology evidence="1">Single-pass membrane protein</topology>
    </subcellularLocation>
    <subcellularLocation>
        <location evidence="7">Cell membrane</location>
        <topology evidence="7">Single-pass type II membrane protein</topology>
    </subcellularLocation>
</comment>
<comment type="similarity">
    <text evidence="2 7">Belongs to the ExbD/TolR family.</text>
</comment>
<evidence type="ECO:0000313" key="10">
    <source>
        <dbReference type="EMBL" id="HFJ54301.1"/>
    </source>
</evidence>
<accession>A0A7C1SD41</accession>
<evidence type="ECO:0000256" key="6">
    <source>
        <dbReference type="ARBA" id="ARBA00023136"/>
    </source>
</evidence>
<keyword evidence="6 8" id="KW-0472">Membrane</keyword>
<dbReference type="GO" id="GO:0005886">
    <property type="term" value="C:plasma membrane"/>
    <property type="evidence" value="ECO:0007669"/>
    <property type="project" value="UniProtKB-SubCell"/>
</dbReference>
<dbReference type="Pfam" id="PF02472">
    <property type="entry name" value="ExbD"/>
    <property type="match status" value="1"/>
</dbReference>
<evidence type="ECO:0000313" key="9">
    <source>
        <dbReference type="EMBL" id="HEA87346.1"/>
    </source>
</evidence>
<protein>
    <submittedName>
        <fullName evidence="9">Biopolymer transporter ExbD</fullName>
    </submittedName>
</protein>
<evidence type="ECO:0000256" key="8">
    <source>
        <dbReference type="SAM" id="Phobius"/>
    </source>
</evidence>
<dbReference type="PANTHER" id="PTHR30558">
    <property type="entry name" value="EXBD MEMBRANE COMPONENT OF PMF-DRIVEN MACROMOLECULE IMPORT SYSTEM"/>
    <property type="match status" value="1"/>
</dbReference>
<sequence length="132" mass="14214">MKEAPNIDILPMACVGLILVLVMMVVAPMVLTHNSTPVDVPQTHTAERKTENDVTITLTAQGQLFLNDQPVADLEELKDGIASEIARDPYILVVIRADKQCLHSSVLDILACARQAGALRIACATKKINQGG</sequence>
<dbReference type="PANTHER" id="PTHR30558:SF3">
    <property type="entry name" value="BIOPOLYMER TRANSPORT PROTEIN EXBD-RELATED"/>
    <property type="match status" value="1"/>
</dbReference>
<reference evidence="9" key="1">
    <citation type="journal article" date="2020" name="mSystems">
        <title>Genome- and Community-Level Interaction Insights into Carbon Utilization and Element Cycling Functions of Hydrothermarchaeota in Hydrothermal Sediment.</title>
        <authorList>
            <person name="Zhou Z."/>
            <person name="Liu Y."/>
            <person name="Xu W."/>
            <person name="Pan J."/>
            <person name="Luo Z.H."/>
            <person name="Li M."/>
        </authorList>
    </citation>
    <scope>NUCLEOTIDE SEQUENCE [LARGE SCALE GENOMIC DNA]</scope>
    <source>
        <strain evidence="9">SpSt-265</strain>
        <strain evidence="10">SpSt-465</strain>
    </source>
</reference>
<evidence type="ECO:0000256" key="4">
    <source>
        <dbReference type="ARBA" id="ARBA00022692"/>
    </source>
</evidence>
<evidence type="ECO:0000256" key="7">
    <source>
        <dbReference type="RuleBase" id="RU003879"/>
    </source>
</evidence>